<dbReference type="PANTHER" id="PTHR11203:SF37">
    <property type="entry name" value="INTEGRATOR COMPLEX SUBUNIT 11"/>
    <property type="match status" value="1"/>
</dbReference>
<dbReference type="Pfam" id="PF10996">
    <property type="entry name" value="Beta-Casp"/>
    <property type="match status" value="1"/>
</dbReference>
<name>A0A212T586_9BURK</name>
<evidence type="ECO:0000256" key="1">
    <source>
        <dbReference type="ARBA" id="ARBA00022801"/>
    </source>
</evidence>
<evidence type="ECO:0000313" key="5">
    <source>
        <dbReference type="Proteomes" id="UP000197215"/>
    </source>
</evidence>
<keyword evidence="1" id="KW-0378">Hydrolase</keyword>
<dbReference type="Gene3D" id="3.40.50.10890">
    <property type="match status" value="1"/>
</dbReference>
<dbReference type="InterPro" id="IPR022712">
    <property type="entry name" value="Beta_Casp"/>
</dbReference>
<organism evidence="4 5">
    <name type="scientific">Polynucleobacter victoriensis</name>
    <dbReference type="NCBI Taxonomy" id="2049319"/>
    <lineage>
        <taxon>Bacteria</taxon>
        <taxon>Pseudomonadati</taxon>
        <taxon>Pseudomonadota</taxon>
        <taxon>Betaproteobacteria</taxon>
        <taxon>Burkholderiales</taxon>
        <taxon>Burkholderiaceae</taxon>
        <taxon>Polynucleobacter</taxon>
    </lineage>
</organism>
<feature type="domain" description="Beta-Casp" evidence="3">
    <location>
        <begin position="262"/>
        <end position="387"/>
    </location>
</feature>
<accession>A0A212T586</accession>
<keyword evidence="5" id="KW-1185">Reference proteome</keyword>
<dbReference type="Proteomes" id="UP000197215">
    <property type="component" value="Unassembled WGS sequence"/>
</dbReference>
<dbReference type="InterPro" id="IPR050698">
    <property type="entry name" value="MBL"/>
</dbReference>
<feature type="domain" description="Metallo-beta-lactamase" evidence="2">
    <location>
        <begin position="13"/>
        <end position="246"/>
    </location>
</feature>
<evidence type="ECO:0000313" key="4">
    <source>
        <dbReference type="EMBL" id="SNC61198.1"/>
    </source>
</evidence>
<dbReference type="SUPFAM" id="SSF56281">
    <property type="entry name" value="Metallo-hydrolase/oxidoreductase"/>
    <property type="match status" value="1"/>
</dbReference>
<dbReference type="Pfam" id="PF07521">
    <property type="entry name" value="RMMBL"/>
    <property type="match status" value="1"/>
</dbReference>
<evidence type="ECO:0000259" key="3">
    <source>
        <dbReference type="SMART" id="SM01027"/>
    </source>
</evidence>
<evidence type="ECO:0000259" key="2">
    <source>
        <dbReference type="SMART" id="SM00849"/>
    </source>
</evidence>
<reference evidence="4 5" key="1">
    <citation type="submission" date="2017-06" db="EMBL/GenBank/DDBJ databases">
        <authorList>
            <person name="Kim H.J."/>
            <person name="Triplett B.A."/>
        </authorList>
    </citation>
    <scope>NUCLEOTIDE SEQUENCE [LARGE SCALE GENOMIC DNA]</scope>
    <source>
        <strain evidence="4 5">MWH-VicM1</strain>
    </source>
</reference>
<dbReference type="AlphaFoldDB" id="A0A212T586"/>
<gene>
    <name evidence="4" type="ORF">SAMN06295916_0430</name>
</gene>
<protein>
    <submittedName>
        <fullName evidence="4">Metallo-beta-lactamase family protein</fullName>
    </submittedName>
</protein>
<dbReference type="Pfam" id="PF00753">
    <property type="entry name" value="Lactamase_B"/>
    <property type="match status" value="1"/>
</dbReference>
<sequence length="473" mass="52414">MHIKFFGAAGEVTGSRHYLEGETRGQAFCFMIDYGMFQGGRDADDKNLEALPFDPTDLDFVFLTHAHIDHSGLLPRLCAQGFRGTIYCTKATKELLKILLLDSAHIQENDFERAERKQKLGKWRGDLPTVLYTVKQATECLNQIQAVEYGQVFEPIPGIAAHFRNAGHILGSAIAVIDIEQTDGVEGKKRIVSSGDLGMFNRPLMPDPDLIESADVLLVESTYGDRLHRSIQATEEELVSVINDTMKHGGNILMPAFAVGRTQEILLILIGLVKKGRLPHLNIRVDSPMATAATHLTEKYFEDLDEEARSLFTWFKEHQQAIDLKFVADVEESKALNRIRGGAIIISASGMCEAGRIVHHLAWNLPHSQNAIIITGFQAMGTLGRRLVDKAPTVKVMGKEVAVRASVHTIGGLSAHADQEGLLRWLKGFKQAPDKVFVIHGESHASSNFAEVIKEELRWTHVVTPQKGDLFPC</sequence>
<dbReference type="SMART" id="SM01027">
    <property type="entry name" value="Beta-Casp"/>
    <property type="match status" value="1"/>
</dbReference>
<dbReference type="PANTHER" id="PTHR11203">
    <property type="entry name" value="CLEAVAGE AND POLYADENYLATION SPECIFICITY FACTOR FAMILY MEMBER"/>
    <property type="match status" value="1"/>
</dbReference>
<dbReference type="RefSeq" id="WP_088812318.1">
    <property type="nucleotide sequence ID" value="NZ_FYEX01000001.1"/>
</dbReference>
<dbReference type="SMART" id="SM00849">
    <property type="entry name" value="Lactamase_B"/>
    <property type="match status" value="1"/>
</dbReference>
<dbReference type="InterPro" id="IPR001279">
    <property type="entry name" value="Metallo-B-lactamas"/>
</dbReference>
<dbReference type="EMBL" id="FYEX01000001">
    <property type="protein sequence ID" value="SNC61198.1"/>
    <property type="molecule type" value="Genomic_DNA"/>
</dbReference>
<dbReference type="Gene3D" id="3.60.15.10">
    <property type="entry name" value="Ribonuclease Z/Hydroxyacylglutathione hydrolase-like"/>
    <property type="match status" value="1"/>
</dbReference>
<dbReference type="InterPro" id="IPR011108">
    <property type="entry name" value="RMMBL"/>
</dbReference>
<dbReference type="OrthoDB" id="9803916at2"/>
<dbReference type="InterPro" id="IPR036866">
    <property type="entry name" value="RibonucZ/Hydroxyglut_hydro"/>
</dbReference>
<dbReference type="GO" id="GO:0016787">
    <property type="term" value="F:hydrolase activity"/>
    <property type="evidence" value="ECO:0007669"/>
    <property type="project" value="UniProtKB-KW"/>
</dbReference>
<proteinExistence type="predicted"/>
<dbReference type="CDD" id="cd16295">
    <property type="entry name" value="TTHA0252-CPSF-like_MBL-fold"/>
    <property type="match status" value="1"/>
</dbReference>
<dbReference type="GO" id="GO:0004521">
    <property type="term" value="F:RNA endonuclease activity"/>
    <property type="evidence" value="ECO:0007669"/>
    <property type="project" value="TreeGrafter"/>
</dbReference>